<protein>
    <submittedName>
        <fullName evidence="1">Uncharacterized protein</fullName>
    </submittedName>
</protein>
<dbReference type="Pfam" id="PF23421">
    <property type="entry name" value="DUF7109"/>
    <property type="match status" value="1"/>
</dbReference>
<dbReference type="InterPro" id="IPR055533">
    <property type="entry name" value="DUF7109"/>
</dbReference>
<accession>A0ABD6CBK9</accession>
<dbReference type="RefSeq" id="WP_247375728.1">
    <property type="nucleotide sequence ID" value="NZ_JALLGV010000001.1"/>
</dbReference>
<dbReference type="EMBL" id="JBHUDJ010000003">
    <property type="protein sequence ID" value="MFD1586930.1"/>
    <property type="molecule type" value="Genomic_DNA"/>
</dbReference>
<name>A0ABD6CBK9_9EURY</name>
<dbReference type="AlphaFoldDB" id="A0ABD6CBK9"/>
<gene>
    <name evidence="1" type="ORF">ACFR9U_08040</name>
</gene>
<organism evidence="1 2">
    <name type="scientific">Halorientalis brevis</name>
    <dbReference type="NCBI Taxonomy" id="1126241"/>
    <lineage>
        <taxon>Archaea</taxon>
        <taxon>Methanobacteriati</taxon>
        <taxon>Methanobacteriota</taxon>
        <taxon>Stenosarchaea group</taxon>
        <taxon>Halobacteria</taxon>
        <taxon>Halobacteriales</taxon>
        <taxon>Haloarculaceae</taxon>
        <taxon>Halorientalis</taxon>
    </lineage>
</organism>
<comment type="caution">
    <text evidence="1">The sequence shown here is derived from an EMBL/GenBank/DDBJ whole genome shotgun (WGS) entry which is preliminary data.</text>
</comment>
<evidence type="ECO:0000313" key="2">
    <source>
        <dbReference type="Proteomes" id="UP001597119"/>
    </source>
</evidence>
<evidence type="ECO:0000313" key="1">
    <source>
        <dbReference type="EMBL" id="MFD1586930.1"/>
    </source>
</evidence>
<reference evidence="1 2" key="1">
    <citation type="journal article" date="2019" name="Int. J. Syst. Evol. Microbiol.">
        <title>The Global Catalogue of Microorganisms (GCM) 10K type strain sequencing project: providing services to taxonomists for standard genome sequencing and annotation.</title>
        <authorList>
            <consortium name="The Broad Institute Genomics Platform"/>
            <consortium name="The Broad Institute Genome Sequencing Center for Infectious Disease"/>
            <person name="Wu L."/>
            <person name="Ma J."/>
        </authorList>
    </citation>
    <scope>NUCLEOTIDE SEQUENCE [LARGE SCALE GENOMIC DNA]</scope>
    <source>
        <strain evidence="1 2">CGMCC 1.12125</strain>
    </source>
</reference>
<keyword evidence="2" id="KW-1185">Reference proteome</keyword>
<sequence length="156" mass="16993">MDVTGDELAGVVDLFGALTREELGQALVELAYKQGEDCDPSAFDPDVDDAIGTYHLVSVDADDTDEEWLFPGPVAFPELLEGATDLPHIMAIEQRSIDRERLGEAGKAQFQRDTDAAVAAGDTERIEQLLDVSYELEVWAPVDLAAARDRLDEALS</sequence>
<proteinExistence type="predicted"/>
<dbReference type="Proteomes" id="UP001597119">
    <property type="component" value="Unassembled WGS sequence"/>
</dbReference>